<reference evidence="6" key="1">
    <citation type="submission" date="2019-08" db="EMBL/GenBank/DDBJ databases">
        <title>The genome of the North American firefly Photinus pyralis.</title>
        <authorList>
            <consortium name="Photinus pyralis genome working group"/>
            <person name="Fallon T.R."/>
            <person name="Sander Lower S.E."/>
            <person name="Weng J.-K."/>
        </authorList>
    </citation>
    <scope>NUCLEOTIDE SEQUENCE</scope>
    <source>
        <strain evidence="6">TRF0915ILg1</strain>
        <tissue evidence="6">Whole body</tissue>
    </source>
</reference>
<evidence type="ECO:0000313" key="7">
    <source>
        <dbReference type="Proteomes" id="UP000801492"/>
    </source>
</evidence>
<dbReference type="PROSITE" id="PS51450">
    <property type="entry name" value="LRR"/>
    <property type="match status" value="3"/>
</dbReference>
<gene>
    <name evidence="6" type="ORF">ILUMI_06270</name>
</gene>
<dbReference type="AlphaFoldDB" id="A0A8K0DAM3"/>
<dbReference type="Gene3D" id="3.80.10.10">
    <property type="entry name" value="Ribonuclease Inhibitor"/>
    <property type="match status" value="2"/>
</dbReference>
<dbReference type="InterPro" id="IPR032675">
    <property type="entry name" value="LRR_dom_sf"/>
</dbReference>
<dbReference type="InterPro" id="IPR003591">
    <property type="entry name" value="Leu-rich_rpt_typical-subtyp"/>
</dbReference>
<proteinExistence type="predicted"/>
<keyword evidence="4" id="KW-0325">Glycoprotein</keyword>
<name>A0A8K0DAM3_IGNLU</name>
<comment type="caution">
    <text evidence="6">The sequence shown here is derived from an EMBL/GenBank/DDBJ whole genome shotgun (WGS) entry which is preliminary data.</text>
</comment>
<evidence type="ECO:0000313" key="6">
    <source>
        <dbReference type="EMBL" id="KAF2899916.1"/>
    </source>
</evidence>
<dbReference type="PANTHER" id="PTHR45842:SF12">
    <property type="entry name" value="KEKKON 5, ISOFORM A"/>
    <property type="match status" value="1"/>
</dbReference>
<organism evidence="6 7">
    <name type="scientific">Ignelater luminosus</name>
    <name type="common">Cucubano</name>
    <name type="synonym">Pyrophorus luminosus</name>
    <dbReference type="NCBI Taxonomy" id="2038154"/>
    <lineage>
        <taxon>Eukaryota</taxon>
        <taxon>Metazoa</taxon>
        <taxon>Ecdysozoa</taxon>
        <taxon>Arthropoda</taxon>
        <taxon>Hexapoda</taxon>
        <taxon>Insecta</taxon>
        <taxon>Pterygota</taxon>
        <taxon>Neoptera</taxon>
        <taxon>Endopterygota</taxon>
        <taxon>Coleoptera</taxon>
        <taxon>Polyphaga</taxon>
        <taxon>Elateriformia</taxon>
        <taxon>Elateroidea</taxon>
        <taxon>Elateridae</taxon>
        <taxon>Agrypninae</taxon>
        <taxon>Pyrophorini</taxon>
        <taxon>Ignelater</taxon>
    </lineage>
</organism>
<sequence>MVTHWITLTYTLHHLILALLFIQVLSEDCEIIHSGITLTCLGLTNFPDGSSYQGVETLNFHDNNFTELAPYIFEKHSFHNPKIVIIRQNNIRHIHPYAFADMLSIRELCLYGNNLIYLHDNTFNGLEGLKYLDLGHNKLKLVEGATFKSLKNLETLDLSYNNIQFITPYLLEQTSIAELYLSGNEFEFIHDDSILESDSLSVLTLQSCKLKTLHKNVFRSLPNLRYLDISYNQLELIPEGVLEPLKHLEQLDISNNGIFSLNANLFPLPSKLEALLCDKNPLDLSTKCENIIQQLQTVGGQLSESDSSSEIKSVQSTLDENQLTKGSISHLEHCIGKILVLSLHDNPFEDISIGSFNIISLVQLDRNYNELFELNTSVPSSFTKVTKPIFGNKRIRLDKERKTVLQKFEIDVRPKTSKHSINNTLSRQLQADGNEWLTEKLVGLPAQNILVTFYLMGVSGLVTMGTKKYQFLPM</sequence>
<dbReference type="SMART" id="SM00369">
    <property type="entry name" value="LRR_TYP"/>
    <property type="match status" value="8"/>
</dbReference>
<dbReference type="Proteomes" id="UP000801492">
    <property type="component" value="Unassembled WGS sequence"/>
</dbReference>
<evidence type="ECO:0000256" key="4">
    <source>
        <dbReference type="ARBA" id="ARBA00023180"/>
    </source>
</evidence>
<evidence type="ECO:0000256" key="3">
    <source>
        <dbReference type="ARBA" id="ARBA00022737"/>
    </source>
</evidence>
<evidence type="ECO:0000256" key="1">
    <source>
        <dbReference type="ARBA" id="ARBA00022614"/>
    </source>
</evidence>
<dbReference type="PRINTS" id="PR00019">
    <property type="entry name" value="LEURICHRPT"/>
</dbReference>
<keyword evidence="2 5" id="KW-0732">Signal</keyword>
<feature type="signal peptide" evidence="5">
    <location>
        <begin position="1"/>
        <end position="26"/>
    </location>
</feature>
<dbReference type="SMART" id="SM00365">
    <property type="entry name" value="LRR_SD22"/>
    <property type="match status" value="4"/>
</dbReference>
<dbReference type="Pfam" id="PF13855">
    <property type="entry name" value="LRR_8"/>
    <property type="match status" value="2"/>
</dbReference>
<keyword evidence="3" id="KW-0677">Repeat</keyword>
<evidence type="ECO:0000256" key="5">
    <source>
        <dbReference type="SAM" id="SignalP"/>
    </source>
</evidence>
<keyword evidence="1" id="KW-0433">Leucine-rich repeat</keyword>
<dbReference type="InterPro" id="IPR001611">
    <property type="entry name" value="Leu-rich_rpt"/>
</dbReference>
<evidence type="ECO:0000256" key="2">
    <source>
        <dbReference type="ARBA" id="ARBA00022729"/>
    </source>
</evidence>
<dbReference type="OrthoDB" id="676979at2759"/>
<dbReference type="PANTHER" id="PTHR45842">
    <property type="entry name" value="SYNAPTIC ADHESION-LIKE MOLECULE SALM"/>
    <property type="match status" value="1"/>
</dbReference>
<accession>A0A8K0DAM3</accession>
<dbReference type="InterPro" id="IPR050467">
    <property type="entry name" value="LRFN"/>
</dbReference>
<dbReference type="SUPFAM" id="SSF52058">
    <property type="entry name" value="L domain-like"/>
    <property type="match status" value="1"/>
</dbReference>
<dbReference type="EMBL" id="VTPC01002525">
    <property type="protein sequence ID" value="KAF2899916.1"/>
    <property type="molecule type" value="Genomic_DNA"/>
</dbReference>
<feature type="chain" id="PRO_5035445949" description="Chaoptin" evidence="5">
    <location>
        <begin position="27"/>
        <end position="474"/>
    </location>
</feature>
<evidence type="ECO:0008006" key="8">
    <source>
        <dbReference type="Google" id="ProtNLM"/>
    </source>
</evidence>
<keyword evidence="7" id="KW-1185">Reference proteome</keyword>
<protein>
    <recommendedName>
        <fullName evidence="8">Chaoptin</fullName>
    </recommendedName>
</protein>